<keyword evidence="4" id="KW-0067">ATP-binding</keyword>
<proteinExistence type="predicted"/>
<keyword evidence="3" id="KW-0547">Nucleotide-binding</keyword>
<feature type="domain" description="ABC transporter" evidence="8">
    <location>
        <begin position="331"/>
        <end position="550"/>
    </location>
</feature>
<dbReference type="GO" id="GO:0005886">
    <property type="term" value="C:plasma membrane"/>
    <property type="evidence" value="ECO:0007669"/>
    <property type="project" value="UniProtKB-SubCell"/>
</dbReference>
<evidence type="ECO:0000256" key="2">
    <source>
        <dbReference type="ARBA" id="ARBA00022692"/>
    </source>
</evidence>
<evidence type="ECO:0000256" key="5">
    <source>
        <dbReference type="ARBA" id="ARBA00022989"/>
    </source>
</evidence>
<dbReference type="Pfam" id="PF00664">
    <property type="entry name" value="ABC_membrane"/>
    <property type="match status" value="1"/>
</dbReference>
<dbReference type="SMART" id="SM00382">
    <property type="entry name" value="AAA"/>
    <property type="match status" value="1"/>
</dbReference>
<protein>
    <submittedName>
        <fullName evidence="10">Multidrug ABC transporter ATPase/permease</fullName>
    </submittedName>
</protein>
<dbReference type="InterPro" id="IPR027417">
    <property type="entry name" value="P-loop_NTPase"/>
</dbReference>
<dbReference type="GO" id="GO:0015421">
    <property type="term" value="F:ABC-type oligopeptide transporter activity"/>
    <property type="evidence" value="ECO:0007669"/>
    <property type="project" value="TreeGrafter"/>
</dbReference>
<dbReference type="PANTHER" id="PTHR43394:SF1">
    <property type="entry name" value="ATP-BINDING CASSETTE SUB-FAMILY B MEMBER 10, MITOCHONDRIAL"/>
    <property type="match status" value="1"/>
</dbReference>
<reference evidence="10 11" key="1">
    <citation type="submission" date="2016-02" db="EMBL/GenBank/DDBJ databases">
        <title>Corynebacterium glutamicum N24 whole genome sequencing project.</title>
        <authorList>
            <person name="Matsutani M."/>
            <person name="Nangtapong N."/>
            <person name="Yakushi T."/>
            <person name="Matsushita K."/>
        </authorList>
    </citation>
    <scope>NUCLEOTIDE SEQUENCE [LARGE SCALE GENOMIC DNA]</scope>
    <source>
        <strain evidence="10 11">N24</strain>
    </source>
</reference>
<keyword evidence="11" id="KW-1185">Reference proteome</keyword>
<dbReference type="GO" id="GO:0016887">
    <property type="term" value="F:ATP hydrolysis activity"/>
    <property type="evidence" value="ECO:0007669"/>
    <property type="project" value="InterPro"/>
</dbReference>
<keyword evidence="5 7" id="KW-1133">Transmembrane helix</keyword>
<feature type="domain" description="ABC transmembrane type-1" evidence="9">
    <location>
        <begin position="27"/>
        <end position="303"/>
    </location>
</feature>
<keyword evidence="2 7" id="KW-0812">Transmembrane</keyword>
<dbReference type="PROSITE" id="PS50893">
    <property type="entry name" value="ABC_TRANSPORTER_2"/>
    <property type="match status" value="1"/>
</dbReference>
<dbReference type="Proteomes" id="UP000218244">
    <property type="component" value="Chromosome"/>
</dbReference>
<dbReference type="SUPFAM" id="SSF90123">
    <property type="entry name" value="ABC transporter transmembrane region"/>
    <property type="match status" value="1"/>
</dbReference>
<evidence type="ECO:0000313" key="11">
    <source>
        <dbReference type="Proteomes" id="UP000218244"/>
    </source>
</evidence>
<organism evidence="10 11">
    <name type="scientific">Corynebacterium suranareeae</name>
    <dbReference type="NCBI Taxonomy" id="2506452"/>
    <lineage>
        <taxon>Bacteria</taxon>
        <taxon>Bacillati</taxon>
        <taxon>Actinomycetota</taxon>
        <taxon>Actinomycetes</taxon>
        <taxon>Mycobacteriales</taxon>
        <taxon>Corynebacteriaceae</taxon>
        <taxon>Corynebacterium</taxon>
    </lineage>
</organism>
<dbReference type="Gene3D" id="3.40.50.300">
    <property type="entry name" value="P-loop containing nucleotide triphosphate hydrolases"/>
    <property type="match status" value="1"/>
</dbReference>
<name>A0A160PQK7_9CORY</name>
<dbReference type="EMBL" id="AP017369">
    <property type="protein sequence ID" value="BAU94530.1"/>
    <property type="molecule type" value="Genomic_DNA"/>
</dbReference>
<dbReference type="InterPro" id="IPR011527">
    <property type="entry name" value="ABC1_TM_dom"/>
</dbReference>
<evidence type="ECO:0000256" key="1">
    <source>
        <dbReference type="ARBA" id="ARBA00004651"/>
    </source>
</evidence>
<comment type="subcellular location">
    <subcellularLocation>
        <location evidence="1">Cell membrane</location>
        <topology evidence="1">Multi-pass membrane protein</topology>
    </subcellularLocation>
</comment>
<feature type="transmembrane region" description="Helical" evidence="7">
    <location>
        <begin position="159"/>
        <end position="179"/>
    </location>
</feature>
<dbReference type="InterPro" id="IPR036640">
    <property type="entry name" value="ABC1_TM_sf"/>
</dbReference>
<dbReference type="InterPro" id="IPR003439">
    <property type="entry name" value="ABC_transporter-like_ATP-bd"/>
</dbReference>
<keyword evidence="6 7" id="KW-0472">Membrane</keyword>
<dbReference type="KEGG" id="csur:N24_0268"/>
<evidence type="ECO:0000259" key="9">
    <source>
        <dbReference type="PROSITE" id="PS50929"/>
    </source>
</evidence>
<dbReference type="GO" id="GO:0005524">
    <property type="term" value="F:ATP binding"/>
    <property type="evidence" value="ECO:0007669"/>
    <property type="project" value="UniProtKB-KW"/>
</dbReference>
<accession>A0A160PQK7</accession>
<evidence type="ECO:0000256" key="4">
    <source>
        <dbReference type="ARBA" id="ARBA00022840"/>
    </source>
</evidence>
<feature type="transmembrane region" description="Helical" evidence="7">
    <location>
        <begin position="270"/>
        <end position="288"/>
    </location>
</feature>
<dbReference type="PANTHER" id="PTHR43394">
    <property type="entry name" value="ATP-DEPENDENT PERMEASE MDL1, MITOCHONDRIAL"/>
    <property type="match status" value="1"/>
</dbReference>
<evidence type="ECO:0000256" key="7">
    <source>
        <dbReference type="SAM" id="Phobius"/>
    </source>
</evidence>
<dbReference type="InterPro" id="IPR039421">
    <property type="entry name" value="Type_1_exporter"/>
</dbReference>
<evidence type="ECO:0000313" key="10">
    <source>
        <dbReference type="EMBL" id="BAU94530.1"/>
    </source>
</evidence>
<gene>
    <name evidence="10" type="ORF">N24_0268</name>
</gene>
<dbReference type="Gene3D" id="1.20.1560.10">
    <property type="entry name" value="ABC transporter type 1, transmembrane domain"/>
    <property type="match status" value="1"/>
</dbReference>
<dbReference type="RefSeq" id="WP_096453671.1">
    <property type="nucleotide sequence ID" value="NZ_AP017369.1"/>
</dbReference>
<evidence type="ECO:0000256" key="6">
    <source>
        <dbReference type="ARBA" id="ARBA00023136"/>
    </source>
</evidence>
<feature type="transmembrane region" description="Helical" evidence="7">
    <location>
        <begin position="243"/>
        <end position="264"/>
    </location>
</feature>
<dbReference type="PROSITE" id="PS50929">
    <property type="entry name" value="ABC_TM1F"/>
    <property type="match status" value="1"/>
</dbReference>
<feature type="transmembrane region" description="Helical" evidence="7">
    <location>
        <begin position="23"/>
        <end position="51"/>
    </location>
</feature>
<feature type="transmembrane region" description="Helical" evidence="7">
    <location>
        <begin position="57"/>
        <end position="77"/>
    </location>
</feature>
<dbReference type="InterPro" id="IPR003593">
    <property type="entry name" value="AAA+_ATPase"/>
</dbReference>
<evidence type="ECO:0000256" key="3">
    <source>
        <dbReference type="ARBA" id="ARBA00022741"/>
    </source>
</evidence>
<dbReference type="CDD" id="cd07346">
    <property type="entry name" value="ABC_6TM_exporters"/>
    <property type="match status" value="1"/>
</dbReference>
<dbReference type="AlphaFoldDB" id="A0A160PQK7"/>
<dbReference type="Pfam" id="PF00005">
    <property type="entry name" value="ABC_tran"/>
    <property type="match status" value="1"/>
</dbReference>
<sequence>MRLPEAGAKQTWKEVKVLLQPQAATLVAVTVLITAGSATGLVVPALLGRIVDKQDQLLETVVAIAGAGTVAALLTLWGGRILVRTLQEALATLREDVFATAVRLEADQVENSGTSDVVTRVTGDVESVTSSVTGVIPRVVQSVFTLIVTAFGFAVLDPWLALAAVLVVPVQIIFGRWFLSRSRPLYFRQQRMNTARGQSLIETVTGADTVRAHGRERQRLDLIAKRSLASVEIGRKVTKVRNVFNGGLAFAEFLGISLILGVGFWRVDSAVLTIGAVTAGVLFFHRFFAPITTLLASIDDLQRAEVGLSRLFGVLQVDIPPERQPVEGADIKLINVTHTYPGRVHHGVDDVSLNIPAGSRVVLVGASGSGKSTMARLIAGFLHPDKGRVCVGGKDASAVDSVMLVTQEIHQFTGSIADNLRLAAPSADDHTLLEAMDAVGASWIYDYGLDNDNRLDESRIQQIALARVLLANPSVVILDEATAHAGTDHNLDSAVSVVVKGRTSVIVAHRLTQARDADLVVLLDQGKIIEIGSHESLIEAGQAYSTLWEAWTQRSSQRSGAQPGLLPDS</sequence>
<feature type="transmembrane region" description="Helical" evidence="7">
    <location>
        <begin position="135"/>
        <end position="153"/>
    </location>
</feature>
<evidence type="ECO:0000259" key="8">
    <source>
        <dbReference type="PROSITE" id="PS50893"/>
    </source>
</evidence>
<dbReference type="SUPFAM" id="SSF52540">
    <property type="entry name" value="P-loop containing nucleoside triphosphate hydrolases"/>
    <property type="match status" value="1"/>
</dbReference>